<dbReference type="RefSeq" id="WP_125697262.1">
    <property type="nucleotide sequence ID" value="NZ_JBHTOG010000004.1"/>
</dbReference>
<dbReference type="Proteomes" id="UP001597192">
    <property type="component" value="Unassembled WGS sequence"/>
</dbReference>
<proteinExistence type="predicted"/>
<evidence type="ECO:0000313" key="1">
    <source>
        <dbReference type="EMBL" id="MFD1431348.1"/>
    </source>
</evidence>
<name>A0ABW4CMT8_9LACO</name>
<reference evidence="2" key="1">
    <citation type="journal article" date="2019" name="Int. J. Syst. Evol. Microbiol.">
        <title>The Global Catalogue of Microorganisms (GCM) 10K type strain sequencing project: providing services to taxonomists for standard genome sequencing and annotation.</title>
        <authorList>
            <consortium name="The Broad Institute Genomics Platform"/>
            <consortium name="The Broad Institute Genome Sequencing Center for Infectious Disease"/>
            <person name="Wu L."/>
            <person name="Ma J."/>
        </authorList>
    </citation>
    <scope>NUCLEOTIDE SEQUENCE [LARGE SCALE GENOMIC DNA]</scope>
    <source>
        <strain evidence="2">CCM 8947</strain>
    </source>
</reference>
<sequence>MHEIPETMAAVATLVDKAQARGEQPSEDDVIGAGLRNWMQELLDEAIEGGYLTAAWTPTGFQVTDINGAVIYAGAELVEQAQIASFKADAHRTLMHVQTTMRQLIDTGKIPL</sequence>
<evidence type="ECO:0000313" key="2">
    <source>
        <dbReference type="Proteomes" id="UP001597192"/>
    </source>
</evidence>
<gene>
    <name evidence="1" type="ORF">ACFQ47_01315</name>
</gene>
<organism evidence="1 2">
    <name type="scientific">Lacticaseibacillus yichunensis</name>
    <dbReference type="NCBI Taxonomy" id="2486015"/>
    <lineage>
        <taxon>Bacteria</taxon>
        <taxon>Bacillati</taxon>
        <taxon>Bacillota</taxon>
        <taxon>Bacilli</taxon>
        <taxon>Lactobacillales</taxon>
        <taxon>Lactobacillaceae</taxon>
        <taxon>Lacticaseibacillus</taxon>
    </lineage>
</organism>
<dbReference type="EMBL" id="JBHTOG010000004">
    <property type="protein sequence ID" value="MFD1431348.1"/>
    <property type="molecule type" value="Genomic_DNA"/>
</dbReference>
<accession>A0ABW4CMT8</accession>
<protein>
    <submittedName>
        <fullName evidence="1">Uncharacterized protein</fullName>
    </submittedName>
</protein>
<keyword evidence="2" id="KW-1185">Reference proteome</keyword>
<comment type="caution">
    <text evidence="1">The sequence shown here is derived from an EMBL/GenBank/DDBJ whole genome shotgun (WGS) entry which is preliminary data.</text>
</comment>